<proteinExistence type="predicted"/>
<gene>
    <name evidence="1" type="ORF">OS493_014937</name>
</gene>
<accession>A0A9X0A5J6</accession>
<dbReference type="Proteomes" id="UP001163046">
    <property type="component" value="Unassembled WGS sequence"/>
</dbReference>
<sequence>MLMRNPVLRNHLAPYSKSMVRYMEMRLLLLSILLSGAITNGLEDSFTIITDEDEAVTFDFLKYNKASDKLAPKVVIVEQPKYGAFASAPDGNLNIQNEMCDAQATYIPNQDFSGEDVFVYSYLYENLTTTSDGKLQARIIVRPIPDPIMAQSDEITMTTDDGHVHIPVLKNDYSKDGSGVCITTEDKHFSEGKQEMRFEDIAVALGMTAIQQKPPKAPDCLFDQFDPNLKIWIPVHFVS</sequence>
<reference evidence="1" key="1">
    <citation type="submission" date="2023-01" db="EMBL/GenBank/DDBJ databases">
        <title>Genome assembly of the deep-sea coral Lophelia pertusa.</title>
        <authorList>
            <person name="Herrera S."/>
            <person name="Cordes E."/>
        </authorList>
    </citation>
    <scope>NUCLEOTIDE SEQUENCE</scope>
    <source>
        <strain evidence="1">USNM1676648</strain>
        <tissue evidence="1">Polyp</tissue>
    </source>
</reference>
<evidence type="ECO:0000313" key="1">
    <source>
        <dbReference type="EMBL" id="KAJ7392004.1"/>
    </source>
</evidence>
<dbReference type="Pfam" id="PF17963">
    <property type="entry name" value="Big_9"/>
    <property type="match status" value="1"/>
</dbReference>
<dbReference type="EMBL" id="MU825403">
    <property type="protein sequence ID" value="KAJ7392004.1"/>
    <property type="molecule type" value="Genomic_DNA"/>
</dbReference>
<protein>
    <submittedName>
        <fullName evidence="1">Uncharacterized protein</fullName>
    </submittedName>
</protein>
<evidence type="ECO:0000313" key="2">
    <source>
        <dbReference type="Proteomes" id="UP001163046"/>
    </source>
</evidence>
<comment type="caution">
    <text evidence="1">The sequence shown here is derived from an EMBL/GenBank/DDBJ whole genome shotgun (WGS) entry which is preliminary data.</text>
</comment>
<name>A0A9X0A5J6_9CNID</name>
<dbReference type="AlphaFoldDB" id="A0A9X0A5J6"/>
<organism evidence="1 2">
    <name type="scientific">Desmophyllum pertusum</name>
    <dbReference type="NCBI Taxonomy" id="174260"/>
    <lineage>
        <taxon>Eukaryota</taxon>
        <taxon>Metazoa</taxon>
        <taxon>Cnidaria</taxon>
        <taxon>Anthozoa</taxon>
        <taxon>Hexacorallia</taxon>
        <taxon>Scleractinia</taxon>
        <taxon>Caryophylliina</taxon>
        <taxon>Caryophylliidae</taxon>
        <taxon>Desmophyllum</taxon>
    </lineage>
</organism>
<keyword evidence="2" id="KW-1185">Reference proteome</keyword>